<organism evidence="1">
    <name type="scientific">Xanthomonas hortorum pv. gardneri</name>
    <dbReference type="NCBI Taxonomy" id="2754056"/>
    <lineage>
        <taxon>Bacteria</taxon>
        <taxon>Pseudomonadati</taxon>
        <taxon>Pseudomonadota</taxon>
        <taxon>Gammaproteobacteria</taxon>
        <taxon>Lysobacterales</taxon>
        <taxon>Lysobacteraceae</taxon>
        <taxon>Xanthomonas</taxon>
    </lineage>
</organism>
<dbReference type="EMBL" id="LR828253">
    <property type="protein sequence ID" value="CAD0317071.1"/>
    <property type="molecule type" value="Genomic_DNA"/>
</dbReference>
<dbReference type="EMBL" id="LR828253">
    <property type="protein sequence ID" value="CAD0317063.1"/>
    <property type="molecule type" value="Genomic_DNA"/>
</dbReference>
<evidence type="ECO:0008006" key="2">
    <source>
        <dbReference type="Google" id="ProtNLM"/>
    </source>
</evidence>
<dbReference type="GeneID" id="55511223"/>
<dbReference type="InterPro" id="IPR038194">
    <property type="entry name" value="DUF3861_sf"/>
</dbReference>
<dbReference type="InterPro" id="IPR024476">
    <property type="entry name" value="DUF3861"/>
</dbReference>
<dbReference type="AlphaFoldDB" id="A0A0G8MB68"/>
<protein>
    <recommendedName>
        <fullName evidence="2">DUF3861 domain-containing protein</fullName>
    </recommendedName>
</protein>
<reference evidence="1" key="1">
    <citation type="submission" date="2020-07" db="EMBL/GenBank/DDBJ databases">
        <authorList>
            <person name="Pothier F. J."/>
        </authorList>
    </citation>
    <scope>NUCLEOTIDE SEQUENCE</scope>
    <source>
        <strain evidence="1">CFBP 8129</strain>
    </source>
</reference>
<evidence type="ECO:0000313" key="1">
    <source>
        <dbReference type="EMBL" id="CAD0317071.1"/>
    </source>
</evidence>
<accession>A0A0G8MB68</accession>
<proteinExistence type="predicted"/>
<dbReference type="Pfam" id="PF12977">
    <property type="entry name" value="DUF3861"/>
    <property type="match status" value="1"/>
</dbReference>
<gene>
    <name evidence="1" type="ORF">CFBP8129_13890</name>
</gene>
<dbReference type="OrthoDB" id="5985218at2"/>
<dbReference type="STRING" id="90270.BI317_14930"/>
<dbReference type="Gene3D" id="3.10.20.850">
    <property type="entry name" value="Protein of unknown function DUF3861"/>
    <property type="match status" value="1"/>
</dbReference>
<sequence length="102" mass="11760">MPRKRYRITVTPIESDGRPCDDRCTIEFEQRSRADWMRLLEELHLRRDLSSDECAALTVGSQLLEDLAARPRAQPSDALDVLRPKLQLLLERLQRVHPTPGA</sequence>
<dbReference type="RefSeq" id="WP_006448891.1">
    <property type="nucleotide sequence ID" value="NZ_CP018728.1"/>
</dbReference>
<name>A0A0G8MB68_9XANT</name>